<dbReference type="RefSeq" id="WP_151968603.1">
    <property type="nucleotide sequence ID" value="NZ_AP019860.1"/>
</dbReference>
<name>A0A5S9IMV9_UABAM</name>
<accession>A0A5S9IMV9</accession>
<protein>
    <submittedName>
        <fullName evidence="1">Uncharacterized protein</fullName>
    </submittedName>
</protein>
<reference evidence="1 2" key="1">
    <citation type="submission" date="2019-08" db="EMBL/GenBank/DDBJ databases">
        <title>Complete genome sequence of Candidatus Uab amorphum.</title>
        <authorList>
            <person name="Shiratori T."/>
            <person name="Suzuki S."/>
            <person name="Kakizawa Y."/>
            <person name="Ishida K."/>
        </authorList>
    </citation>
    <scope>NUCLEOTIDE SEQUENCE [LARGE SCALE GENOMIC DNA]</scope>
    <source>
        <strain evidence="1 2">SRT547</strain>
    </source>
</reference>
<dbReference type="EMBL" id="AP019860">
    <property type="protein sequence ID" value="BBM84447.1"/>
    <property type="molecule type" value="Genomic_DNA"/>
</dbReference>
<sequence>MLSKTVSNLIEYVEQNPEKAQAFVEGINKVWKNRQILINNKEILINGLQGVEQGLANVTSLVNFSLFRKK</sequence>
<dbReference type="KEGG" id="uam:UABAM_02807"/>
<gene>
    <name evidence="1" type="ORF">UABAM_02807</name>
</gene>
<keyword evidence="2" id="KW-1185">Reference proteome</keyword>
<organism evidence="1 2">
    <name type="scientific">Uabimicrobium amorphum</name>
    <dbReference type="NCBI Taxonomy" id="2596890"/>
    <lineage>
        <taxon>Bacteria</taxon>
        <taxon>Pseudomonadati</taxon>
        <taxon>Planctomycetota</taxon>
        <taxon>Candidatus Uabimicrobiia</taxon>
        <taxon>Candidatus Uabimicrobiales</taxon>
        <taxon>Candidatus Uabimicrobiaceae</taxon>
        <taxon>Candidatus Uabimicrobium</taxon>
    </lineage>
</organism>
<proteinExistence type="predicted"/>
<dbReference type="AlphaFoldDB" id="A0A5S9IMV9"/>
<evidence type="ECO:0000313" key="1">
    <source>
        <dbReference type="EMBL" id="BBM84447.1"/>
    </source>
</evidence>
<evidence type="ECO:0000313" key="2">
    <source>
        <dbReference type="Proteomes" id="UP000326354"/>
    </source>
</evidence>
<dbReference type="Proteomes" id="UP000326354">
    <property type="component" value="Chromosome"/>
</dbReference>